<protein>
    <submittedName>
        <fullName evidence="3">Uncharacterized protein</fullName>
    </submittedName>
</protein>
<keyword evidence="2" id="KW-0732">Signal</keyword>
<dbReference type="OrthoDB" id="5833729at2"/>
<sequence length="804" mass="89465">MHKNKIILFLSVVYSTSSLAIIDITPNHVEVHGEQCESGYRLLKPAEASKLSGSLYNQNKIDMWGRYFLDNGKTLSINYDNSINVVHDAFEYIVNIEDNNSNIPTGQSLCTKQNGSFYAVDTSSETKYQKIIYNELAINQVWNNGVLHTTTTDQISRVKYGDNLISRIRILIKVNQDSSSSFMIRAIGEDSTPDSGISVDQDRNWGYVGLVGDIRGNELFMRYNGTGERALGPTPSLLNSFLFTPGSGNPLMKYWEFKLNLKEDVEEGYVLVTLNIFSDKAQKQLFEKTNLSLEINRADYFPETGISVMGDSLLSSPIHFRTDEYSQNQWSSYHLLYSTSTEAINDRYFSGKHISVLSSSVQENRYASDLSNLILAQQTTIPLALPSTHRRQKRCLEDFIQSLQSLGAWAFARWLGEPSVCGIKSHQPTANVPPLIVDDPQLTGNSNNVVYEVIEVQPHSDNPDGFNTAMNVLACGDNVNTDTNEGECTTEQNEAINLMGDLTRNQLSTVINDVQEHLNLSAQGASTALSVNTGNSHLDFFINGNPEVAIDLLNSAMQIANVSNVKQDKLVSRRTKKGKKRNDNVLTGSCAHNDPEVKDDDSSQCVQKIRRRANKKPTETVVSLPPLLQTGGRYFTRSSDSSNFHNMLKAFNNSGVSSRMSMNELTGHTWAVAYDGVASGNNRNFIILSDANNGRRGRASFGLEHIWTNKDGGHQGDFTRHGFHNRDMLAHMLMAALTSVNSNPYITTRTGEGGQRRDYAAVTFVYGRYHYLFTNVAIVVGSDGYVITAFPTRGSRLDIIEDEL</sequence>
<dbReference type="EMBL" id="BJXJ01000029">
    <property type="protein sequence ID" value="GEM76683.1"/>
    <property type="molecule type" value="Genomic_DNA"/>
</dbReference>
<name>A0A511QHA4_9VIBR</name>
<feature type="signal peptide" evidence="2">
    <location>
        <begin position="1"/>
        <end position="20"/>
    </location>
</feature>
<dbReference type="AlphaFoldDB" id="A0A511QHA4"/>
<proteinExistence type="predicted"/>
<feature type="chain" id="PRO_5021891915" evidence="2">
    <location>
        <begin position="21"/>
        <end position="804"/>
    </location>
</feature>
<organism evidence="3 4">
    <name type="scientific">Vibrio sagamiensis NBRC 104589</name>
    <dbReference type="NCBI Taxonomy" id="1219064"/>
    <lineage>
        <taxon>Bacteria</taxon>
        <taxon>Pseudomonadati</taxon>
        <taxon>Pseudomonadota</taxon>
        <taxon>Gammaproteobacteria</taxon>
        <taxon>Vibrionales</taxon>
        <taxon>Vibrionaceae</taxon>
        <taxon>Vibrio</taxon>
    </lineage>
</organism>
<comment type="caution">
    <text evidence="3">The sequence shown here is derived from an EMBL/GenBank/DDBJ whole genome shotgun (WGS) entry which is preliminary data.</text>
</comment>
<evidence type="ECO:0000256" key="1">
    <source>
        <dbReference type="SAM" id="MobiDB-lite"/>
    </source>
</evidence>
<feature type="region of interest" description="Disordered" evidence="1">
    <location>
        <begin position="572"/>
        <end position="605"/>
    </location>
</feature>
<evidence type="ECO:0000256" key="2">
    <source>
        <dbReference type="SAM" id="SignalP"/>
    </source>
</evidence>
<dbReference type="Proteomes" id="UP000321922">
    <property type="component" value="Unassembled WGS sequence"/>
</dbReference>
<accession>A0A511QHA4</accession>
<dbReference type="RefSeq" id="WP_039981125.1">
    <property type="nucleotide sequence ID" value="NZ_BAOJ01000052.1"/>
</dbReference>
<keyword evidence="4" id="KW-1185">Reference proteome</keyword>
<evidence type="ECO:0000313" key="3">
    <source>
        <dbReference type="EMBL" id="GEM76683.1"/>
    </source>
</evidence>
<reference evidence="3 4" key="1">
    <citation type="submission" date="2019-07" db="EMBL/GenBank/DDBJ databases">
        <title>Whole genome shotgun sequence of Vibrio sagamiensis NBRC 104589.</title>
        <authorList>
            <person name="Hosoyama A."/>
            <person name="Uohara A."/>
            <person name="Ohji S."/>
            <person name="Ichikawa N."/>
        </authorList>
    </citation>
    <scope>NUCLEOTIDE SEQUENCE [LARGE SCALE GENOMIC DNA]</scope>
    <source>
        <strain evidence="3 4">NBRC 104589</strain>
    </source>
</reference>
<gene>
    <name evidence="3" type="ORF">VSA01S_27950</name>
</gene>
<evidence type="ECO:0000313" key="4">
    <source>
        <dbReference type="Proteomes" id="UP000321922"/>
    </source>
</evidence>